<dbReference type="AlphaFoldDB" id="A0A2G3PNU6"/>
<dbReference type="Proteomes" id="UP000225108">
    <property type="component" value="Unassembled WGS sequence"/>
</dbReference>
<evidence type="ECO:0000313" key="3">
    <source>
        <dbReference type="Proteomes" id="UP000225108"/>
    </source>
</evidence>
<dbReference type="EMBL" id="PEBD01000005">
    <property type="protein sequence ID" value="PHV67440.1"/>
    <property type="molecule type" value="Genomic_DNA"/>
</dbReference>
<dbReference type="SUPFAM" id="SSF53474">
    <property type="entry name" value="alpha/beta-Hydrolases"/>
    <property type="match status" value="1"/>
</dbReference>
<comment type="caution">
    <text evidence="2">The sequence shown here is derived from an EMBL/GenBank/DDBJ whole genome shotgun (WGS) entry which is preliminary data.</text>
</comment>
<dbReference type="InterPro" id="IPR029058">
    <property type="entry name" value="AB_hydrolase_fold"/>
</dbReference>
<dbReference type="PANTHER" id="PTHR43433">
    <property type="entry name" value="HYDROLASE, ALPHA/BETA FOLD FAMILY PROTEIN"/>
    <property type="match status" value="1"/>
</dbReference>
<dbReference type="Pfam" id="PF00561">
    <property type="entry name" value="Abhydrolase_1"/>
    <property type="match status" value="1"/>
</dbReference>
<dbReference type="PANTHER" id="PTHR43433:SF10">
    <property type="entry name" value="AB HYDROLASE-1 DOMAIN-CONTAINING PROTEIN"/>
    <property type="match status" value="1"/>
</dbReference>
<feature type="domain" description="AB hydrolase-1" evidence="1">
    <location>
        <begin position="32"/>
        <end position="285"/>
    </location>
</feature>
<dbReference type="Gene3D" id="3.40.50.1820">
    <property type="entry name" value="alpha/beta hydrolase"/>
    <property type="match status" value="1"/>
</dbReference>
<dbReference type="GO" id="GO:0003824">
    <property type="term" value="F:catalytic activity"/>
    <property type="evidence" value="ECO:0007669"/>
    <property type="project" value="UniProtKB-ARBA"/>
</dbReference>
<organism evidence="2 3">
    <name type="scientific">Williamsia marianensis</name>
    <dbReference type="NCBI Taxonomy" id="85044"/>
    <lineage>
        <taxon>Bacteria</taxon>
        <taxon>Bacillati</taxon>
        <taxon>Actinomycetota</taxon>
        <taxon>Actinomycetes</taxon>
        <taxon>Mycobacteriales</taxon>
        <taxon>Nocardiaceae</taxon>
        <taxon>Williamsia</taxon>
    </lineage>
</organism>
<protein>
    <submittedName>
        <fullName evidence="2">Esterase</fullName>
    </submittedName>
</protein>
<sequence length="304" mass="32302">MARHGQDKADVAAVVADTSQGPIEYTDTGAGPPVLFLHGSPGGCDQGVLMSRFLAVHHRIIAISRPGYLNTPLAERNRTPSAQADQVAELMSTLGIDRFGVMCWSGGGPVSYELAAAHPGRVAAVAVIAGVSATFNPARTLRGRLEMGEERMLLTRLGTWFANALVDKAAATAITTLVAGEGDMTRSQAKQLTAQIMSDPGQRRFATELFSTVTGKRKAGFNNDFEQFRALDLPLDAVTAPVLLVHARTDADVPFEQSVHAADSLPNSGLMTIDVGSHLSAWLGPDAGAVQTAVIRHFRSHLPW</sequence>
<name>A0A2G3PNU6_WILMA</name>
<gene>
    <name evidence="2" type="ORF">CSW57_06930</name>
</gene>
<evidence type="ECO:0000259" key="1">
    <source>
        <dbReference type="Pfam" id="PF00561"/>
    </source>
</evidence>
<dbReference type="InterPro" id="IPR050471">
    <property type="entry name" value="AB_hydrolase"/>
</dbReference>
<dbReference type="RefSeq" id="WP_099382140.1">
    <property type="nucleotide sequence ID" value="NZ_PEBD01000005.1"/>
</dbReference>
<proteinExistence type="predicted"/>
<dbReference type="InterPro" id="IPR000073">
    <property type="entry name" value="AB_hydrolase_1"/>
</dbReference>
<evidence type="ECO:0000313" key="2">
    <source>
        <dbReference type="EMBL" id="PHV67440.1"/>
    </source>
</evidence>
<reference evidence="2 3" key="1">
    <citation type="submission" date="2017-10" db="EMBL/GenBank/DDBJ databases">
        <title>The draft genome sequence of Williamsia sp. BULT 1.1 isolated from the semi-arid grassland soils from South Africa.</title>
        <authorList>
            <person name="Kabwe M.H."/>
            <person name="Govender N."/>
            <person name="Mutseka Lunga P."/>
            <person name="Vikram S."/>
            <person name="Makhalanyane T.P."/>
        </authorList>
    </citation>
    <scope>NUCLEOTIDE SEQUENCE [LARGE SCALE GENOMIC DNA]</scope>
    <source>
        <strain evidence="2 3">BULT 1.1</strain>
    </source>
</reference>
<accession>A0A2G3PNU6</accession>